<comment type="caution">
    <text evidence="1">The sequence shown here is derived from an EMBL/GenBank/DDBJ whole genome shotgun (WGS) entry which is preliminary data.</text>
</comment>
<evidence type="ECO:0000313" key="2">
    <source>
        <dbReference type="Proteomes" id="UP000600918"/>
    </source>
</evidence>
<proteinExistence type="predicted"/>
<sequence length="126" mass="14332">MLDFERCSRLKKDCEIFKCSVNIFSSSKSDVTVILLIMRPLAVTNLEPQSVCLALKSSAIIFCVVVLFASNPFMCHYRHVCDRVFNENSNAFTCSACCSRSYISLVSVWRPLQFHNITLKLSIFGY</sequence>
<gene>
    <name evidence="1" type="ORF">H0235_015184</name>
</gene>
<keyword evidence="2" id="KW-1185">Reference proteome</keyword>
<dbReference type="EMBL" id="JACSDY010000016">
    <property type="protein sequence ID" value="KAF7404490.1"/>
    <property type="molecule type" value="Genomic_DNA"/>
</dbReference>
<dbReference type="AlphaFoldDB" id="A0A834NC12"/>
<accession>A0A834NC12</accession>
<evidence type="ECO:0000313" key="1">
    <source>
        <dbReference type="EMBL" id="KAF7404490.1"/>
    </source>
</evidence>
<protein>
    <submittedName>
        <fullName evidence="1">Uncharacterized protein</fullName>
    </submittedName>
</protein>
<dbReference type="Proteomes" id="UP000600918">
    <property type="component" value="Unassembled WGS sequence"/>
</dbReference>
<reference evidence="1" key="1">
    <citation type="journal article" date="2020" name="G3 (Bethesda)">
        <title>High-Quality Assemblies for Three Invasive Social Wasps from the &lt;i&gt;Vespula&lt;/i&gt; Genus.</title>
        <authorList>
            <person name="Harrop T.W.R."/>
            <person name="Guhlin J."/>
            <person name="McLaughlin G.M."/>
            <person name="Permina E."/>
            <person name="Stockwell P."/>
            <person name="Gilligan J."/>
            <person name="Le Lec M.F."/>
            <person name="Gruber M.A.M."/>
            <person name="Quinn O."/>
            <person name="Lovegrove M."/>
            <person name="Duncan E.J."/>
            <person name="Remnant E.J."/>
            <person name="Van Eeckhoven J."/>
            <person name="Graham B."/>
            <person name="Knapp R.A."/>
            <person name="Langford K.W."/>
            <person name="Kronenberg Z."/>
            <person name="Press M.O."/>
            <person name="Eacker S.M."/>
            <person name="Wilson-Rankin E.E."/>
            <person name="Purcell J."/>
            <person name="Lester P.J."/>
            <person name="Dearden P.K."/>
        </authorList>
    </citation>
    <scope>NUCLEOTIDE SEQUENCE</scope>
    <source>
        <strain evidence="1">Volc-1</strain>
    </source>
</reference>
<organism evidence="1 2">
    <name type="scientific">Vespula pensylvanica</name>
    <name type="common">Western yellow jacket</name>
    <name type="synonym">Wasp</name>
    <dbReference type="NCBI Taxonomy" id="30213"/>
    <lineage>
        <taxon>Eukaryota</taxon>
        <taxon>Metazoa</taxon>
        <taxon>Ecdysozoa</taxon>
        <taxon>Arthropoda</taxon>
        <taxon>Hexapoda</taxon>
        <taxon>Insecta</taxon>
        <taxon>Pterygota</taxon>
        <taxon>Neoptera</taxon>
        <taxon>Endopterygota</taxon>
        <taxon>Hymenoptera</taxon>
        <taxon>Apocrita</taxon>
        <taxon>Aculeata</taxon>
        <taxon>Vespoidea</taxon>
        <taxon>Vespidae</taxon>
        <taxon>Vespinae</taxon>
        <taxon>Vespula</taxon>
    </lineage>
</organism>
<name>A0A834NC12_VESPE</name>